<reference evidence="7" key="2">
    <citation type="submission" date="2018-02" db="EMBL/GenBank/DDBJ databases">
        <title>Sequence and expression analysis of a region of Kaposi's sarcoma-associated herpesvirus containing homologs of G protein-coupled receptors and cyclins.</title>
        <authorList>
            <person name="Cesarman E."/>
            <person name="Nador R.G."/>
            <person name="Bai F."/>
            <person name="Chang J."/>
            <person name="Moore P.S."/>
            <person name="Knowles D.M."/>
        </authorList>
    </citation>
    <scope>NUCLEOTIDE SEQUENCE</scope>
</reference>
<reference evidence="7" key="1">
    <citation type="journal article" date="1994" name="Science">
        <title>Identification of herpesvirus-like DNA sequences in AIDS-associated Kaposi's sarcoma.</title>
        <authorList>
            <person name="Chang Y."/>
            <person name="Cesarman E."/>
            <person name="Pessin M.S."/>
            <person name="Lee F."/>
            <person name="Culpepper J."/>
            <person name="Knowles D.M."/>
            <person name="Moore P.S."/>
        </authorList>
    </citation>
    <scope>NUCLEOTIDE SEQUENCE</scope>
</reference>
<dbReference type="GO" id="GO:0019033">
    <property type="term" value="C:viral tegument"/>
    <property type="evidence" value="ECO:0007669"/>
    <property type="project" value="UniProtKB-SubCell"/>
</dbReference>
<dbReference type="PANTHER" id="PTHR10099:SF1">
    <property type="entry name" value="PHOSPHORIBOSYLFORMYLGLYCINAMIDINE SYNTHASE"/>
    <property type="match status" value="1"/>
</dbReference>
<dbReference type="InterPro" id="IPR010077">
    <property type="entry name" value="Herpes_virus_tegument"/>
</dbReference>
<dbReference type="Pfam" id="PF12818">
    <property type="entry name" value="Tegument_dsDNA"/>
    <property type="match status" value="1"/>
</dbReference>
<evidence type="ECO:0000259" key="6">
    <source>
        <dbReference type="Pfam" id="PF22689"/>
    </source>
</evidence>
<evidence type="ECO:0000256" key="3">
    <source>
        <dbReference type="ARBA" id="ARBA00022844"/>
    </source>
</evidence>
<organism evidence="7">
    <name type="scientific">Human herpesvirus 8</name>
    <name type="common">HHV-8</name>
    <name type="synonym">Kaposi's sarcoma-associated herpesvirus</name>
    <dbReference type="NCBI Taxonomy" id="37296"/>
    <lineage>
        <taxon>Viruses</taxon>
        <taxon>Duplodnaviria</taxon>
        <taxon>Heunggongvirae</taxon>
        <taxon>Peploviricota</taxon>
        <taxon>Herviviricetes</taxon>
        <taxon>Herpesvirales</taxon>
        <taxon>Orthoherpesviridae</taxon>
        <taxon>Gammaherpesvirinae</taxon>
        <taxon>Rhadinovirus</taxon>
        <taxon>Rhadinovirus humangamma8</taxon>
    </lineage>
</organism>
<proteinExistence type="predicted"/>
<dbReference type="Gene3D" id="3.40.50.880">
    <property type="match status" value="1"/>
</dbReference>
<dbReference type="Pfam" id="PF02769">
    <property type="entry name" value="AIRS_C"/>
    <property type="match status" value="1"/>
</dbReference>
<dbReference type="SUPFAM" id="SSF55326">
    <property type="entry name" value="PurM N-terminal domain-like"/>
    <property type="match status" value="1"/>
</dbReference>
<dbReference type="SUPFAM" id="SSF52317">
    <property type="entry name" value="Class I glutamine amidotransferase-like"/>
    <property type="match status" value="1"/>
</dbReference>
<dbReference type="InterPro" id="IPR036676">
    <property type="entry name" value="PurM-like_C_sf"/>
</dbReference>
<dbReference type="Gene3D" id="3.30.1330.10">
    <property type="entry name" value="PurM-like, N-terminal domain"/>
    <property type="match status" value="1"/>
</dbReference>
<evidence type="ECO:0000256" key="2">
    <source>
        <dbReference type="ARBA" id="ARBA00022580"/>
    </source>
</evidence>
<dbReference type="EMBL" id="U40394">
    <property type="protein sequence ID" value="AAD04748.1"/>
    <property type="molecule type" value="Genomic_DNA"/>
</dbReference>
<dbReference type="Gene3D" id="3.90.650.10">
    <property type="entry name" value="PurM-like C-terminal domain"/>
    <property type="match status" value="1"/>
</dbReference>
<dbReference type="PANTHER" id="PTHR10099">
    <property type="entry name" value="PHOSPHORIBOSYLFORMYLGLYCINAMIDINE SYNTHASE"/>
    <property type="match status" value="1"/>
</dbReference>
<evidence type="ECO:0000256" key="1">
    <source>
        <dbReference type="ARBA" id="ARBA00004535"/>
    </source>
</evidence>
<dbReference type="SMART" id="SM01211">
    <property type="entry name" value="GATase_5"/>
    <property type="match status" value="1"/>
</dbReference>
<dbReference type="NCBIfam" id="TIGR01739">
    <property type="entry name" value="tegu_FGAM_synt"/>
    <property type="match status" value="1"/>
</dbReference>
<evidence type="ECO:0000259" key="4">
    <source>
        <dbReference type="Pfam" id="PF02769"/>
    </source>
</evidence>
<comment type="subcellular location">
    <subcellularLocation>
        <location evidence="1">Virion tegument</location>
    </subcellularLocation>
</comment>
<keyword evidence="2" id="KW-0920">Virion tegument</keyword>
<dbReference type="GO" id="GO:0004642">
    <property type="term" value="F:phosphoribosylformylglycinamidine synthase activity"/>
    <property type="evidence" value="ECO:0007669"/>
    <property type="project" value="TreeGrafter"/>
</dbReference>
<feature type="domain" description="FGAR-AT PurM N-terminal-like" evidence="6">
    <location>
        <begin position="667"/>
        <end position="784"/>
    </location>
</feature>
<dbReference type="InterPro" id="IPR024346">
    <property type="entry name" value="Tegument_herpes_virus_N"/>
</dbReference>
<dbReference type="InterPro" id="IPR029062">
    <property type="entry name" value="Class_I_gatase-like"/>
</dbReference>
<feature type="domain" description="Tegument protein herpes virus N-terminal" evidence="5">
    <location>
        <begin position="239"/>
        <end position="516"/>
    </location>
</feature>
<dbReference type="InterPro" id="IPR036921">
    <property type="entry name" value="PurM-like_N_sf"/>
</dbReference>
<protein>
    <submittedName>
        <fullName evidence="7">Membrane antigen p140 homolog</fullName>
    </submittedName>
</protein>
<name>Q98145_HHV8</name>
<dbReference type="InterPro" id="IPR010918">
    <property type="entry name" value="PurM-like_C_dom"/>
</dbReference>
<evidence type="ECO:0000259" key="5">
    <source>
        <dbReference type="Pfam" id="PF12818"/>
    </source>
</evidence>
<sequence>MAYDVTGLWLESDLTADEEAFVNFYTSRTGTLTLVPGGTGGYYLLWITFRRPPTSREERERRDVEIQTVLAVLSPLLGYPHVIRRSVPRGSERFVSFGYGPNMHHRPTTLSTELAVLLQELGLQEWARVEVGRHLVSKITQTLLEPHPPQFIRAFTQNTDLVPYEGLEVPEGPQPVARPHIEDDVIMQAVMISLGGDLLPLAVQASTGDNYNVARYFVIPGRCTMERWPWNCARQAFGIHGAYTHVHSSVQRGIRGLGNLLFHSTLFPGGQTQGGLTGLYVTEPVLGPRAHRRFRRIFAKGVQQAEMLQGAGVPTLGGFLKTVRTIATTPGNALAVCSISTTTSKECISLRRMIPQQTVVCLGRFEPTDGPDTYPNLYRERSDNAVRILETLKLVQRLAEGPIFSGLNRSHDPAPVVRHLQALAPRTGLELFVSKLPDEVRTHLPADPAAGPDSVKAAVAEHFLNVYCSLVFAVVAESGAVPGDLGETPLEVLQRAARLCACQVTVLGRTSEHPGIRIVDDLTGETTRVFSVDQPSSTPPSPWLALSDGVRVSGHPEDVDWGLFATGSTIHQLLRHSTVGSKEFFTRHMDRCSNGLIAQQAGVGPLDIPVSDYHLVLHSSMLAERVAPRVPDTVEAITPSMANLLHKDFETWVKALPQELLPVPAWRGQAMAMGEQAYKMATNVSTGATYAITEALTNLMFSPVSKLQDVVLTGAVAWSPEDHQAGLLQECLFACKEFCRELGVALSISSAASSPTLSERHVRITQQQETVEVLPFNSVVFTSWAESRDPDTGHPGRKVEGNALVYLAVNQSCLIAGSTFEHNFLASRHPIPPLNPSTVASLFMLVKYLMSKRLIVSGHDIGDGGLLPSAIEMALAGCRGLQVSLPAHPNPLELMVSETLGHWLRCPRYTCQRCCGRPGYYRCVAHPLGTVGPEGQGNNVTVLQNETVVFQETLTSLQVSWTSFSDEMWNLVTPPLHPLEDMHRKDLGRLEHHLGSLRAMCLGSHLRLFSCPTSPRRMAALVLPGSSAPYALMTALQNTALSASMGVEEHKRGQSLSGFSGLITCLRTGCQASYASARGWVLALCNDPTCASTLTEFLNRPDTFSICCGEVGFQLLVALGVVGRSESSPYTYGPTPPQRWAVNLETNVSNLYDSHWLNIQIPQNTKSVFLRVLRGTVLPSWAQGEYLGVRYEQDALEYILRQRGEITLTYHGNAADETLPARHYPRNPTGNSTVAGLTSSDGRHAALIIDPSLMFHPWQVAACSTRPNTPVHVPRGHGVPVNLPMERQEDPTTTTKHCFWDQTPHLIA</sequence>
<organismHost>
    <name type="scientific">Homo sapiens</name>
    <name type="common">Human</name>
    <dbReference type="NCBI Taxonomy" id="9606"/>
</organismHost>
<dbReference type="InterPro" id="IPR055181">
    <property type="entry name" value="FGAR-AT_PurM_N-like"/>
</dbReference>
<dbReference type="GO" id="GO:0043657">
    <property type="term" value="C:host cell"/>
    <property type="evidence" value="ECO:0007669"/>
    <property type="project" value="GOC"/>
</dbReference>
<dbReference type="Pfam" id="PF22689">
    <property type="entry name" value="FGAR-AT_PurM_N-like"/>
    <property type="match status" value="1"/>
</dbReference>
<keyword evidence="3" id="KW-0946">Virion</keyword>
<dbReference type="Pfam" id="PF13507">
    <property type="entry name" value="GATase_5"/>
    <property type="match status" value="1"/>
</dbReference>
<feature type="domain" description="PurM-like C-terminal" evidence="4">
    <location>
        <begin position="833"/>
        <end position="932"/>
    </location>
</feature>
<accession>Q98145</accession>
<dbReference type="GO" id="GO:0006164">
    <property type="term" value="P:purine nucleotide biosynthetic process"/>
    <property type="evidence" value="ECO:0007669"/>
    <property type="project" value="TreeGrafter"/>
</dbReference>
<dbReference type="SUPFAM" id="SSF56042">
    <property type="entry name" value="PurM C-terminal domain-like"/>
    <property type="match status" value="1"/>
</dbReference>
<evidence type="ECO:0000313" key="7">
    <source>
        <dbReference type="EMBL" id="AAD04748.1"/>
    </source>
</evidence>
<dbReference type="GO" id="GO:0075733">
    <property type="term" value="P:intracellular transport of virus"/>
    <property type="evidence" value="ECO:0007669"/>
    <property type="project" value="InterPro"/>
</dbReference>